<keyword evidence="2" id="KW-1185">Reference proteome</keyword>
<proteinExistence type="predicted"/>
<name>A0A9X1SKH2_9GAMM</name>
<dbReference type="Proteomes" id="UP001139171">
    <property type="component" value="Unassembled WGS sequence"/>
</dbReference>
<comment type="caution">
    <text evidence="1">The sequence shown here is derived from an EMBL/GenBank/DDBJ whole genome shotgun (WGS) entry which is preliminary data.</text>
</comment>
<dbReference type="EMBL" id="JAJNAG010000023">
    <property type="protein sequence ID" value="MCD1126528.1"/>
    <property type="molecule type" value="Genomic_DNA"/>
</dbReference>
<dbReference type="RefSeq" id="WP_230609715.1">
    <property type="nucleotide sequence ID" value="NZ_JAJNAG010000023.1"/>
</dbReference>
<sequence length="55" mass="6096">MRIPWASGKDNWPDSIDICHSGHYPISEEACKIAEVLTGYEETIDEQPGKSIGGY</sequence>
<gene>
    <name evidence="1" type="ORF">LPW36_11055</name>
</gene>
<evidence type="ECO:0000313" key="1">
    <source>
        <dbReference type="EMBL" id="MCD1126528.1"/>
    </source>
</evidence>
<reference evidence="1" key="1">
    <citation type="submission" date="2021-11" db="EMBL/GenBank/DDBJ databases">
        <title>Jinshanibacter sp. isolated from one year old Eriocheir sinensis.</title>
        <authorList>
            <person name="Li J.-Y."/>
            <person name="He W."/>
            <person name="Gao T.-H."/>
        </authorList>
    </citation>
    <scope>NUCLEOTIDE SEQUENCE</scope>
    <source>
        <strain evidence="1">LJY008</strain>
    </source>
</reference>
<evidence type="ECO:0000313" key="2">
    <source>
        <dbReference type="Proteomes" id="UP001139171"/>
    </source>
</evidence>
<dbReference type="AlphaFoldDB" id="A0A9X1SKH2"/>
<accession>A0A9X1SKH2</accession>
<organism evidence="1 2">
    <name type="scientific">Limnobaculum eriocheiris</name>
    <dbReference type="NCBI Taxonomy" id="2897391"/>
    <lineage>
        <taxon>Bacteria</taxon>
        <taxon>Pseudomonadati</taxon>
        <taxon>Pseudomonadota</taxon>
        <taxon>Gammaproteobacteria</taxon>
        <taxon>Enterobacterales</taxon>
        <taxon>Budviciaceae</taxon>
        <taxon>Limnobaculum</taxon>
    </lineage>
</organism>
<protein>
    <submittedName>
        <fullName evidence="1">Uncharacterized protein</fullName>
    </submittedName>
</protein>